<evidence type="ECO:0000259" key="3">
    <source>
        <dbReference type="Pfam" id="PF00535"/>
    </source>
</evidence>
<evidence type="ECO:0000313" key="5">
    <source>
        <dbReference type="Proteomes" id="UP000217154"/>
    </source>
</evidence>
<feature type="transmembrane region" description="Helical" evidence="2">
    <location>
        <begin position="262"/>
        <end position="285"/>
    </location>
</feature>
<feature type="region of interest" description="Disordered" evidence="1">
    <location>
        <begin position="14"/>
        <end position="33"/>
    </location>
</feature>
<proteinExistence type="predicted"/>
<dbReference type="PANTHER" id="PTHR48090">
    <property type="entry name" value="UNDECAPRENYL-PHOSPHATE 4-DEOXY-4-FORMAMIDO-L-ARABINOSE TRANSFERASE-RELATED"/>
    <property type="match status" value="1"/>
</dbReference>
<keyword evidence="4" id="KW-0808">Transferase</keyword>
<keyword evidence="2" id="KW-0472">Membrane</keyword>
<accession>A0A250DC88</accession>
<dbReference type="KEGG" id="vbo:CKY39_01110"/>
<dbReference type="AlphaFoldDB" id="A0A250DC88"/>
<evidence type="ECO:0000256" key="1">
    <source>
        <dbReference type="SAM" id="MobiDB-lite"/>
    </source>
</evidence>
<keyword evidence="2" id="KW-1133">Transmembrane helix</keyword>
<dbReference type="SUPFAM" id="SSF53448">
    <property type="entry name" value="Nucleotide-diphospho-sugar transferases"/>
    <property type="match status" value="1"/>
</dbReference>
<feature type="transmembrane region" description="Helical" evidence="2">
    <location>
        <begin position="297"/>
        <end position="322"/>
    </location>
</feature>
<dbReference type="Proteomes" id="UP000217154">
    <property type="component" value="Chromosome"/>
</dbReference>
<dbReference type="Pfam" id="PF00535">
    <property type="entry name" value="Glycos_transf_2"/>
    <property type="match status" value="1"/>
</dbReference>
<dbReference type="Gene3D" id="3.90.550.10">
    <property type="entry name" value="Spore Coat Polysaccharide Biosynthesis Protein SpsA, Chain A"/>
    <property type="match status" value="1"/>
</dbReference>
<organism evidence="4 5">
    <name type="scientific">Variovorax boronicumulans</name>
    <dbReference type="NCBI Taxonomy" id="436515"/>
    <lineage>
        <taxon>Bacteria</taxon>
        <taxon>Pseudomonadati</taxon>
        <taxon>Pseudomonadota</taxon>
        <taxon>Betaproteobacteria</taxon>
        <taxon>Burkholderiales</taxon>
        <taxon>Comamonadaceae</taxon>
        <taxon>Variovorax</taxon>
    </lineage>
</organism>
<dbReference type="InterPro" id="IPR001173">
    <property type="entry name" value="Glyco_trans_2-like"/>
</dbReference>
<dbReference type="PANTHER" id="PTHR48090:SF7">
    <property type="entry name" value="RFBJ PROTEIN"/>
    <property type="match status" value="1"/>
</dbReference>
<feature type="domain" description="Glycosyltransferase 2-like" evidence="3">
    <location>
        <begin position="41"/>
        <end position="192"/>
    </location>
</feature>
<protein>
    <submittedName>
        <fullName evidence="4">Glycosyl transferase</fullName>
    </submittedName>
</protein>
<dbReference type="EMBL" id="CP023284">
    <property type="protein sequence ID" value="ATA51975.1"/>
    <property type="molecule type" value="Genomic_DNA"/>
</dbReference>
<sequence>MACCTTKTAAAPTDSFRRPLHDDRPPTRPRVRHAAHCRRHPCFNEALAITQVIEGFRAALPGAEIHVFDNNSTDDTAAVARAAGAIVTHVAARGKGNVVRRMFADVEADIYVMVDGDATYDTTAAPRLIARLVEGNLDMVVGSRVDDGQDALTYRAGHRFGNWLLTGTVAQLFGGGLTDMLSGYRVFSRRYAKSFPALSQGFEIETELTVHALELRMPYAEEATAYSTRPEGSHSKLSTYRDGWRILKTIGKLFVSERPLQFFSIVAAVLAIAALALALPLFMTYAHTGLVPRLPTAVLATGAMLAALLSFVCGVVMHTVTLGRQEAKRLRYLAQPCVRESLRKSLRAH</sequence>
<feature type="compositionally biased region" description="Basic and acidic residues" evidence="1">
    <location>
        <begin position="15"/>
        <end position="26"/>
    </location>
</feature>
<dbReference type="InterPro" id="IPR050256">
    <property type="entry name" value="Glycosyltransferase_2"/>
</dbReference>
<evidence type="ECO:0000313" key="4">
    <source>
        <dbReference type="EMBL" id="ATA51975.1"/>
    </source>
</evidence>
<dbReference type="CDD" id="cd04179">
    <property type="entry name" value="DPM_DPG-synthase_like"/>
    <property type="match status" value="1"/>
</dbReference>
<name>A0A250DC88_9BURK</name>
<reference evidence="4 5" key="1">
    <citation type="submission" date="2017-09" db="EMBL/GenBank/DDBJ databases">
        <title>The diverse metabolic capabilities of V. boronicumulans make it an excellent choice for continued studies on novel biodegradation.</title>
        <authorList>
            <person name="Sun S."/>
        </authorList>
    </citation>
    <scope>NUCLEOTIDE SEQUENCE [LARGE SCALE GENOMIC DNA]</scope>
    <source>
        <strain evidence="4 5">J1</strain>
    </source>
</reference>
<evidence type="ECO:0000256" key="2">
    <source>
        <dbReference type="SAM" id="Phobius"/>
    </source>
</evidence>
<dbReference type="InterPro" id="IPR029044">
    <property type="entry name" value="Nucleotide-diphossugar_trans"/>
</dbReference>
<keyword evidence="2" id="KW-0812">Transmembrane</keyword>
<dbReference type="GO" id="GO:0016740">
    <property type="term" value="F:transferase activity"/>
    <property type="evidence" value="ECO:0007669"/>
    <property type="project" value="UniProtKB-KW"/>
</dbReference>
<gene>
    <name evidence="4" type="ORF">CKY39_01110</name>
</gene>